<sequence length="96" mass="10491">MIELLGFESKPVGVLNFYTSVKEEGVKQHQEAAKLGDQFDLALVLPDGFLEKTKDRGMVVKVWAPQVEVLSRESGGGGVAFKAERAAKTTTWVLVL</sequence>
<dbReference type="Gene3D" id="3.40.50.2000">
    <property type="entry name" value="Glycogen Phosphorylase B"/>
    <property type="match status" value="1"/>
</dbReference>
<dbReference type="SUPFAM" id="SSF53756">
    <property type="entry name" value="UDP-Glycosyltransferase/glycogen phosphorylase"/>
    <property type="match status" value="1"/>
</dbReference>
<dbReference type="InterPro" id="IPR050481">
    <property type="entry name" value="UDP-glycosyltransf_plant"/>
</dbReference>
<accession>A0A8T0KZL8</accession>
<gene>
    <name evidence="3" type="ORF">HKW66_Vig0184810</name>
</gene>
<dbReference type="PANTHER" id="PTHR48048">
    <property type="entry name" value="GLYCOSYLTRANSFERASE"/>
    <property type="match status" value="1"/>
</dbReference>
<proteinExistence type="inferred from homology"/>
<keyword evidence="2" id="KW-0328">Glycosyltransferase</keyword>
<evidence type="ECO:0000256" key="2">
    <source>
        <dbReference type="ARBA" id="ARBA00022676"/>
    </source>
</evidence>
<comment type="caution">
    <text evidence="3">The sequence shown here is derived from an EMBL/GenBank/DDBJ whole genome shotgun (WGS) entry which is preliminary data.</text>
</comment>
<protein>
    <submittedName>
        <fullName evidence="3">UDP-glycosyltransferase protein</fullName>
    </submittedName>
</protein>
<comment type="similarity">
    <text evidence="1">Belongs to the UDP-glycosyltransferase family.</text>
</comment>
<organism evidence="3 4">
    <name type="scientific">Phaseolus angularis</name>
    <name type="common">Azuki bean</name>
    <name type="synonym">Vigna angularis</name>
    <dbReference type="NCBI Taxonomy" id="3914"/>
    <lineage>
        <taxon>Eukaryota</taxon>
        <taxon>Viridiplantae</taxon>
        <taxon>Streptophyta</taxon>
        <taxon>Embryophyta</taxon>
        <taxon>Tracheophyta</taxon>
        <taxon>Spermatophyta</taxon>
        <taxon>Magnoliopsida</taxon>
        <taxon>eudicotyledons</taxon>
        <taxon>Gunneridae</taxon>
        <taxon>Pentapetalae</taxon>
        <taxon>rosids</taxon>
        <taxon>fabids</taxon>
        <taxon>Fabales</taxon>
        <taxon>Fabaceae</taxon>
        <taxon>Papilionoideae</taxon>
        <taxon>50 kb inversion clade</taxon>
        <taxon>NPAAA clade</taxon>
        <taxon>indigoferoid/millettioid clade</taxon>
        <taxon>Phaseoleae</taxon>
        <taxon>Vigna</taxon>
    </lineage>
</organism>
<dbReference type="GO" id="GO:0035251">
    <property type="term" value="F:UDP-glucosyltransferase activity"/>
    <property type="evidence" value="ECO:0007669"/>
    <property type="project" value="InterPro"/>
</dbReference>
<name>A0A8T0KZL8_PHAAN</name>
<dbReference type="PANTHER" id="PTHR48048:SF30">
    <property type="entry name" value="GLYCOSYLTRANSFERASE"/>
    <property type="match status" value="1"/>
</dbReference>
<dbReference type="AlphaFoldDB" id="A0A8T0KZL8"/>
<keyword evidence="2" id="KW-0808">Transferase</keyword>
<evidence type="ECO:0000313" key="3">
    <source>
        <dbReference type="EMBL" id="KAG2403195.1"/>
    </source>
</evidence>
<evidence type="ECO:0000256" key="1">
    <source>
        <dbReference type="ARBA" id="ARBA00009995"/>
    </source>
</evidence>
<reference evidence="3 4" key="1">
    <citation type="submission" date="2020-05" db="EMBL/GenBank/DDBJ databases">
        <title>Vigna angularis (adzuki bean) Var. LongXiaoDou No. 4 denovo assembly.</title>
        <authorList>
            <person name="Xiang H."/>
        </authorList>
    </citation>
    <scope>NUCLEOTIDE SEQUENCE [LARGE SCALE GENOMIC DNA]</scope>
    <source>
        <tissue evidence="3">Leaf</tissue>
    </source>
</reference>
<dbReference type="EMBL" id="JABFOF010000003">
    <property type="protein sequence ID" value="KAG2403195.1"/>
    <property type="molecule type" value="Genomic_DNA"/>
</dbReference>
<evidence type="ECO:0000313" key="4">
    <source>
        <dbReference type="Proteomes" id="UP000743370"/>
    </source>
</evidence>
<dbReference type="Proteomes" id="UP000743370">
    <property type="component" value="Unassembled WGS sequence"/>
</dbReference>